<organism evidence="2 3">
    <name type="scientific">Salinarimonas soli</name>
    <dbReference type="NCBI Taxonomy" id="1638099"/>
    <lineage>
        <taxon>Bacteria</taxon>
        <taxon>Pseudomonadati</taxon>
        <taxon>Pseudomonadota</taxon>
        <taxon>Alphaproteobacteria</taxon>
        <taxon>Hyphomicrobiales</taxon>
        <taxon>Salinarimonadaceae</taxon>
        <taxon>Salinarimonas</taxon>
    </lineage>
</organism>
<evidence type="ECO:0000313" key="3">
    <source>
        <dbReference type="Proteomes" id="UP000323142"/>
    </source>
</evidence>
<dbReference type="SMART" id="SM00642">
    <property type="entry name" value="Aamy"/>
    <property type="match status" value="1"/>
</dbReference>
<dbReference type="GO" id="GO:0005975">
    <property type="term" value="P:carbohydrate metabolic process"/>
    <property type="evidence" value="ECO:0007669"/>
    <property type="project" value="InterPro"/>
</dbReference>
<dbReference type="CDD" id="cd11334">
    <property type="entry name" value="AmyAc_TreS"/>
    <property type="match status" value="1"/>
</dbReference>
<sequence>MLDLWYKNAVIYCLDVKTFMDSKGDGVGDFQGLADRLDHIEALGCTCVWLLPFYPSPNRDNGYDITDFYGADPRLGTLGDFVTFIRAAHDRGLRVIVDLVVNHTSIDHPWFQAARRDRASPYRDWYVWSDEEPADKEEGVVFPGVQQATWTYDETAGAWYMHRFYKHQADLNIANPAVRAEIEKIMGFWLQLGVSGFRVDAVPFLIEHRGLEEQEKPKGDPHRYLTRMRDFLSWRKAEAILLAEANITMDEVDDYFGAEGDRMHLIFHFMLNQNLYLALAREDAEPIRRTMAATPQIAFQSQWASFLRGHDELDLGRLTDAERQECFAAFGPEPTMQIYGRGIRRRLAPMLHGDDRRLKLAYSLMFALPGAPMLFYGEEIGMGEDLSLKERDAVRTPMQWADEPNGGFSKAPADRLLRPVPETGPFNYRDVNVAAQRDRPGSLMDDLQRLIRVRRACPEVGWGRCTVLDVGESSVLGLRYDWERGTLVILHNLAERPVEVVIPADDLTGLRPLFCNEQDRTMRDAREPIALTAYGYRWLRAHGERR</sequence>
<evidence type="ECO:0000313" key="2">
    <source>
        <dbReference type="EMBL" id="KAA2237803.1"/>
    </source>
</evidence>
<dbReference type="RefSeq" id="WP_149816801.1">
    <property type="nucleotide sequence ID" value="NZ_VUOA01000018.1"/>
</dbReference>
<dbReference type="InterPro" id="IPR017853">
    <property type="entry name" value="GH"/>
</dbReference>
<dbReference type="Gene3D" id="3.90.400.10">
    <property type="entry name" value="Oligo-1,6-glucosidase, Domain 2"/>
    <property type="match status" value="1"/>
</dbReference>
<feature type="domain" description="Glycosyl hydrolase family 13 catalytic" evidence="1">
    <location>
        <begin position="13"/>
        <end position="415"/>
    </location>
</feature>
<dbReference type="PANTHER" id="PTHR10357">
    <property type="entry name" value="ALPHA-AMYLASE FAMILY MEMBER"/>
    <property type="match status" value="1"/>
</dbReference>
<dbReference type="EMBL" id="VUOA01000018">
    <property type="protein sequence ID" value="KAA2237803.1"/>
    <property type="molecule type" value="Genomic_DNA"/>
</dbReference>
<name>A0A5B2VE40_9HYPH</name>
<reference evidence="2 3" key="1">
    <citation type="submission" date="2019-09" db="EMBL/GenBank/DDBJ databases">
        <title>Salinarimonas rosea gen. nov., sp. nov., a new member of the a-2 subgroup of the Proteobacteria.</title>
        <authorList>
            <person name="Liu J."/>
        </authorList>
    </citation>
    <scope>NUCLEOTIDE SEQUENCE [LARGE SCALE GENOMIC DNA]</scope>
    <source>
        <strain evidence="2 3">BN140002</strain>
    </source>
</reference>
<dbReference type="InterPro" id="IPR006047">
    <property type="entry name" value="GH13_cat_dom"/>
</dbReference>
<keyword evidence="3" id="KW-1185">Reference proteome</keyword>
<gene>
    <name evidence="2" type="ORF">F0L46_09020</name>
</gene>
<dbReference type="OrthoDB" id="9805159at2"/>
<dbReference type="PANTHER" id="PTHR10357:SF219">
    <property type="entry name" value="MALTOSE ALPHA-D-GLUCOSYLTRANSFERASE"/>
    <property type="match status" value="1"/>
</dbReference>
<protein>
    <submittedName>
        <fullName evidence="2">Trehalose synthase</fullName>
    </submittedName>
</protein>
<dbReference type="InterPro" id="IPR045857">
    <property type="entry name" value="O16G_dom_2"/>
</dbReference>
<dbReference type="Proteomes" id="UP000323142">
    <property type="component" value="Unassembled WGS sequence"/>
</dbReference>
<dbReference type="SUPFAM" id="SSF51445">
    <property type="entry name" value="(Trans)glycosidases"/>
    <property type="match status" value="1"/>
</dbReference>
<reference evidence="2 3" key="2">
    <citation type="submission" date="2019-09" db="EMBL/GenBank/DDBJ databases">
        <authorList>
            <person name="Jin C."/>
        </authorList>
    </citation>
    <scope>NUCLEOTIDE SEQUENCE [LARGE SCALE GENOMIC DNA]</scope>
    <source>
        <strain evidence="2 3">BN140002</strain>
    </source>
</reference>
<accession>A0A5B2VE40</accession>
<dbReference type="AlphaFoldDB" id="A0A5B2VE40"/>
<evidence type="ECO:0000259" key="1">
    <source>
        <dbReference type="SMART" id="SM00642"/>
    </source>
</evidence>
<proteinExistence type="predicted"/>
<dbReference type="Pfam" id="PF00128">
    <property type="entry name" value="Alpha-amylase"/>
    <property type="match status" value="2"/>
</dbReference>
<dbReference type="Gene3D" id="3.20.20.80">
    <property type="entry name" value="Glycosidases"/>
    <property type="match status" value="1"/>
</dbReference>
<comment type="caution">
    <text evidence="2">The sequence shown here is derived from an EMBL/GenBank/DDBJ whole genome shotgun (WGS) entry which is preliminary data.</text>
</comment>